<gene>
    <name evidence="1" type="ORF">B9L23_04850</name>
</gene>
<sequence length="150" mass="17007">MMALDKTKTITWDGLADKLIIDAEPCGGGMKLFMRLGWDWMQMSSVFMKELADILFKYNLACIKSGNGMIGYKEGEFKVLNNTFVSAKPKGIEMSGYSLEVYGVNHKEELLEKIVEDIKDCFKKNEMGAIEGSYFIGFDDGNKFKIRIIE</sequence>
<keyword evidence="2" id="KW-1185">Reference proteome</keyword>
<name>A0A226QNY8_9BACL</name>
<protein>
    <submittedName>
        <fullName evidence="1">Uncharacterized protein</fullName>
    </submittedName>
</protein>
<dbReference type="EMBL" id="NDYL01000001">
    <property type="protein sequence ID" value="OXB94226.1"/>
    <property type="molecule type" value="Genomic_DNA"/>
</dbReference>
<proteinExistence type="predicted"/>
<accession>A0A226QNY8</accession>
<dbReference type="AlphaFoldDB" id="A0A226QNY8"/>
<organism evidence="1 2">
    <name type="scientific">Parageobacillus galactosidasius</name>
    <dbReference type="NCBI Taxonomy" id="883812"/>
    <lineage>
        <taxon>Bacteria</taxon>
        <taxon>Bacillati</taxon>
        <taxon>Bacillota</taxon>
        <taxon>Bacilli</taxon>
        <taxon>Bacillales</taxon>
        <taxon>Anoxybacillaceae</taxon>
        <taxon>Parageobacillus</taxon>
    </lineage>
</organism>
<evidence type="ECO:0000313" key="1">
    <source>
        <dbReference type="EMBL" id="OXB94226.1"/>
    </source>
</evidence>
<comment type="caution">
    <text evidence="1">The sequence shown here is derived from an EMBL/GenBank/DDBJ whole genome shotgun (WGS) entry which is preliminary data.</text>
</comment>
<dbReference type="Proteomes" id="UP000198394">
    <property type="component" value="Unassembled WGS sequence"/>
</dbReference>
<evidence type="ECO:0000313" key="2">
    <source>
        <dbReference type="Proteomes" id="UP000198394"/>
    </source>
</evidence>
<reference evidence="1 2" key="1">
    <citation type="submission" date="2017-04" db="EMBL/GenBank/DDBJ databases">
        <title>The genome sequence of Parageobacillus galactosidasius DSM 18751.</title>
        <authorList>
            <person name="Ramaloko W.T."/>
            <person name="Koen N."/>
            <person name="Polliack S."/>
            <person name="Aliyu H."/>
            <person name="Lebre P."/>
            <person name="Mohr T."/>
            <person name="Oswald F."/>
            <person name="Zwick M."/>
            <person name="Neumann A."/>
            <person name="Syldatk C."/>
            <person name="Cowan D."/>
            <person name="De Maayer P."/>
        </authorList>
    </citation>
    <scope>NUCLEOTIDE SEQUENCE [LARGE SCALE GENOMIC DNA]</scope>
    <source>
        <strain evidence="1 2">DSM 18751</strain>
    </source>
</reference>